<sequence length="414" mass="46356">MRSFGQGRIIEDSNGCERYHGPTSFVFLVSELSETTLPSIGKSGFESQGLAQAAGVAREKITFLLSEEEPSELLQDGSPPSSPPLAILEAMIDQYFDKINCYFPIWTKKSFRQLVETSYKTKPHVQDRAHVVSFNNLILLSLSAKSLQSRAKKAADLTSSRPVEFDLTGSFLANVKRALVNLELLTAPRLINVQALLSLCLVAQEYLTPNKFLLLFNLATQVAKSIGLHHWDSNGSRSARNDAEERRNVFQCLFILDKAVSWTGGWSPILQLSNASPAPPTSELLDETSAHLKARFKLAEIEEEIYLNLYCPHNETNLRKLAAASENKLQKWWTEFGSDLENDEDPSCGDFSRCSKLELAVSYHSTRITLTWPFHNDTDDVLGRILDDARSCLTLFLTLWNATSELGHYAHLAR</sequence>
<keyword evidence="4" id="KW-1185">Reference proteome</keyword>
<evidence type="ECO:0000313" key="4">
    <source>
        <dbReference type="Proteomes" id="UP000800041"/>
    </source>
</evidence>
<dbReference type="Pfam" id="PF04082">
    <property type="entry name" value="Fungal_trans"/>
    <property type="match status" value="1"/>
</dbReference>
<dbReference type="Proteomes" id="UP000800041">
    <property type="component" value="Unassembled WGS sequence"/>
</dbReference>
<evidence type="ECO:0000259" key="2">
    <source>
        <dbReference type="Pfam" id="PF04082"/>
    </source>
</evidence>
<dbReference type="InterPro" id="IPR050987">
    <property type="entry name" value="AtrR-like"/>
</dbReference>
<organism evidence="3 4">
    <name type="scientific">Aulographum hederae CBS 113979</name>
    <dbReference type="NCBI Taxonomy" id="1176131"/>
    <lineage>
        <taxon>Eukaryota</taxon>
        <taxon>Fungi</taxon>
        <taxon>Dikarya</taxon>
        <taxon>Ascomycota</taxon>
        <taxon>Pezizomycotina</taxon>
        <taxon>Dothideomycetes</taxon>
        <taxon>Pleosporomycetidae</taxon>
        <taxon>Aulographales</taxon>
        <taxon>Aulographaceae</taxon>
    </lineage>
</organism>
<dbReference type="GO" id="GO:0003677">
    <property type="term" value="F:DNA binding"/>
    <property type="evidence" value="ECO:0007669"/>
    <property type="project" value="InterPro"/>
</dbReference>
<gene>
    <name evidence="3" type="ORF">K402DRAFT_325548</name>
</gene>
<protein>
    <recommendedName>
        <fullName evidence="2">Xylanolytic transcriptional activator regulatory domain-containing protein</fullName>
    </recommendedName>
</protein>
<feature type="domain" description="Xylanolytic transcriptional activator regulatory" evidence="2">
    <location>
        <begin position="92"/>
        <end position="332"/>
    </location>
</feature>
<dbReference type="PANTHER" id="PTHR46910:SF1">
    <property type="entry name" value="MISCELLANEOUS ZN(II)2CYS6 TRANSCRIPTION FACTOR (EUROFUNG)-RELATED"/>
    <property type="match status" value="1"/>
</dbReference>
<dbReference type="OrthoDB" id="103819at2759"/>
<dbReference type="AlphaFoldDB" id="A0A6G1HAA1"/>
<reference evidence="3" key="1">
    <citation type="journal article" date="2020" name="Stud. Mycol.">
        <title>101 Dothideomycetes genomes: a test case for predicting lifestyles and emergence of pathogens.</title>
        <authorList>
            <person name="Haridas S."/>
            <person name="Albert R."/>
            <person name="Binder M."/>
            <person name="Bloem J."/>
            <person name="Labutti K."/>
            <person name="Salamov A."/>
            <person name="Andreopoulos B."/>
            <person name="Baker S."/>
            <person name="Barry K."/>
            <person name="Bills G."/>
            <person name="Bluhm B."/>
            <person name="Cannon C."/>
            <person name="Castanera R."/>
            <person name="Culley D."/>
            <person name="Daum C."/>
            <person name="Ezra D."/>
            <person name="Gonzalez J."/>
            <person name="Henrissat B."/>
            <person name="Kuo A."/>
            <person name="Liang C."/>
            <person name="Lipzen A."/>
            <person name="Lutzoni F."/>
            <person name="Magnuson J."/>
            <person name="Mondo S."/>
            <person name="Nolan M."/>
            <person name="Ohm R."/>
            <person name="Pangilinan J."/>
            <person name="Park H.-J."/>
            <person name="Ramirez L."/>
            <person name="Alfaro M."/>
            <person name="Sun H."/>
            <person name="Tritt A."/>
            <person name="Yoshinaga Y."/>
            <person name="Zwiers L.-H."/>
            <person name="Turgeon B."/>
            <person name="Goodwin S."/>
            <person name="Spatafora J."/>
            <person name="Crous P."/>
            <person name="Grigoriev I."/>
        </authorList>
    </citation>
    <scope>NUCLEOTIDE SEQUENCE</scope>
    <source>
        <strain evidence="3">CBS 113979</strain>
    </source>
</reference>
<dbReference type="CDD" id="cd12148">
    <property type="entry name" value="fungal_TF_MHR"/>
    <property type="match status" value="1"/>
</dbReference>
<evidence type="ECO:0000256" key="1">
    <source>
        <dbReference type="ARBA" id="ARBA00023242"/>
    </source>
</evidence>
<dbReference type="PANTHER" id="PTHR46910">
    <property type="entry name" value="TRANSCRIPTION FACTOR PDR1"/>
    <property type="match status" value="1"/>
</dbReference>
<name>A0A6G1HAA1_9PEZI</name>
<dbReference type="InterPro" id="IPR007219">
    <property type="entry name" value="XnlR_reg_dom"/>
</dbReference>
<evidence type="ECO:0000313" key="3">
    <source>
        <dbReference type="EMBL" id="KAF1990153.1"/>
    </source>
</evidence>
<dbReference type="GO" id="GO:0006351">
    <property type="term" value="P:DNA-templated transcription"/>
    <property type="evidence" value="ECO:0007669"/>
    <property type="project" value="InterPro"/>
</dbReference>
<dbReference type="EMBL" id="ML977143">
    <property type="protein sequence ID" value="KAF1990153.1"/>
    <property type="molecule type" value="Genomic_DNA"/>
</dbReference>
<proteinExistence type="predicted"/>
<accession>A0A6G1HAA1</accession>
<keyword evidence="1" id="KW-0539">Nucleus</keyword>
<dbReference type="GO" id="GO:0008270">
    <property type="term" value="F:zinc ion binding"/>
    <property type="evidence" value="ECO:0007669"/>
    <property type="project" value="InterPro"/>
</dbReference>
<dbReference type="GO" id="GO:0003700">
    <property type="term" value="F:DNA-binding transcription factor activity"/>
    <property type="evidence" value="ECO:0007669"/>
    <property type="project" value="InterPro"/>
</dbReference>